<comment type="function">
    <text evidence="5">This is 1 of the proteins that bind and probably mediate the attachment of the 5S RNA into the large ribosomal subunit, where it forms part of the central protuberance. In the 70S ribosome it contacts protein S13 of the 30S subunit (bridge B1b), connecting the 2 subunits; this bridge is implicated in subunit movement. Contacts the P site tRNA; the 5S rRNA and some of its associated proteins might help stabilize positioning of ribosome-bound tRNAs.</text>
</comment>
<proteinExistence type="inferred from homology"/>
<keyword evidence="3 5" id="KW-0687">Ribonucleoprotein</keyword>
<dbReference type="GO" id="GO:0003735">
    <property type="term" value="F:structural constituent of ribosome"/>
    <property type="evidence" value="ECO:0007669"/>
    <property type="project" value="InterPro"/>
</dbReference>
<dbReference type="PIRSF" id="PIRSF002161">
    <property type="entry name" value="Ribosomal_L5"/>
    <property type="match status" value="1"/>
</dbReference>
<dbReference type="SUPFAM" id="SSF55282">
    <property type="entry name" value="RL5-like"/>
    <property type="match status" value="1"/>
</dbReference>
<comment type="subunit">
    <text evidence="5">Part of the 50S ribosomal subunit; part of the 5S rRNA/L5/L18/L25 subcomplex. Contacts the 5S rRNA and the P site tRNA. Forms a bridge to the 30S subunit in the 70S ribosome.</text>
</comment>
<keyword evidence="5" id="KW-0694">RNA-binding</keyword>
<dbReference type="Pfam" id="PF00673">
    <property type="entry name" value="Ribosomal_L5_C"/>
    <property type="match status" value="1"/>
</dbReference>
<dbReference type="GO" id="GO:0000049">
    <property type="term" value="F:tRNA binding"/>
    <property type="evidence" value="ECO:0007669"/>
    <property type="project" value="UniProtKB-UniRule"/>
</dbReference>
<gene>
    <name evidence="5 9" type="primary">rplE</name>
    <name evidence="9" type="ORF">HRbin17_01782</name>
</gene>
<name>A0A2H5XDK3_9BACT</name>
<evidence type="ECO:0000256" key="2">
    <source>
        <dbReference type="ARBA" id="ARBA00022980"/>
    </source>
</evidence>
<dbReference type="InterPro" id="IPR022803">
    <property type="entry name" value="Ribosomal_uL5_dom_sf"/>
</dbReference>
<reference evidence="10" key="1">
    <citation type="submission" date="2017-09" db="EMBL/GenBank/DDBJ databases">
        <title>Metaegenomics of thermophilic ammonia-oxidizing enrichment culture.</title>
        <authorList>
            <person name="Kato S."/>
            <person name="Suzuki K."/>
        </authorList>
    </citation>
    <scope>NUCLEOTIDE SEQUENCE [LARGE SCALE GENOMIC DNA]</scope>
</reference>
<feature type="domain" description="Large ribosomal subunit protein uL5 N-terminal" evidence="7">
    <location>
        <begin position="46"/>
        <end position="102"/>
    </location>
</feature>
<keyword evidence="5" id="KW-0699">rRNA-binding</keyword>
<dbReference type="PANTHER" id="PTHR11994">
    <property type="entry name" value="60S RIBOSOMAL PROTEIN L11-RELATED"/>
    <property type="match status" value="1"/>
</dbReference>
<evidence type="ECO:0000256" key="5">
    <source>
        <dbReference type="HAMAP-Rule" id="MF_01333"/>
    </source>
</evidence>
<dbReference type="InterPro" id="IPR031310">
    <property type="entry name" value="Ribosomal_uL5_N"/>
</dbReference>
<evidence type="ECO:0000256" key="4">
    <source>
        <dbReference type="ARBA" id="ARBA00035245"/>
    </source>
</evidence>
<dbReference type="InterPro" id="IPR020930">
    <property type="entry name" value="Ribosomal_uL5_bac-type"/>
</dbReference>
<organism evidence="9 10">
    <name type="scientific">Candidatus Fervidibacter japonicus</name>
    <dbReference type="NCBI Taxonomy" id="2035412"/>
    <lineage>
        <taxon>Bacteria</taxon>
        <taxon>Candidatus Fervidibacterota</taxon>
        <taxon>Candidatus Fervidibacter</taxon>
    </lineage>
</organism>
<evidence type="ECO:0000256" key="3">
    <source>
        <dbReference type="ARBA" id="ARBA00023274"/>
    </source>
</evidence>
<dbReference type="Proteomes" id="UP000236173">
    <property type="component" value="Unassembled WGS sequence"/>
</dbReference>
<feature type="domain" description="Large ribosomal subunit protein uL5 C-terminal" evidence="8">
    <location>
        <begin position="106"/>
        <end position="198"/>
    </location>
</feature>
<keyword evidence="5" id="KW-0820">tRNA-binding</keyword>
<sequence length="205" mass="23153">MARKEKGQELRQPALETSGERYVPRLRQYYQREVVPKLIQQFGYKNIMQVPRIVKVVINVGVGDGKDDARAIDSAVKEISLITGQRPVVRRAKRAIAGFRLRKGQPIGVTVTLRRDRMWDFLDRLINLALPRIRDFKGLPADAFDGRGNYNLGIAEQLIFPELTYDDVYRVRGMNISIVTTAKTDEEASALLKALGFPLQNGKAA</sequence>
<dbReference type="InterPro" id="IPR002132">
    <property type="entry name" value="Ribosomal_uL5"/>
</dbReference>
<evidence type="ECO:0000259" key="8">
    <source>
        <dbReference type="Pfam" id="PF00673"/>
    </source>
</evidence>
<dbReference type="InterPro" id="IPR031309">
    <property type="entry name" value="Ribosomal_uL5_C"/>
</dbReference>
<dbReference type="GO" id="GO:0005840">
    <property type="term" value="C:ribosome"/>
    <property type="evidence" value="ECO:0007669"/>
    <property type="project" value="UniProtKB-KW"/>
</dbReference>
<dbReference type="Pfam" id="PF00281">
    <property type="entry name" value="Ribosomal_L5"/>
    <property type="match status" value="1"/>
</dbReference>
<accession>A0A2H5XDK3</accession>
<dbReference type="GO" id="GO:0019843">
    <property type="term" value="F:rRNA binding"/>
    <property type="evidence" value="ECO:0007669"/>
    <property type="project" value="UniProtKB-UniRule"/>
</dbReference>
<protein>
    <recommendedName>
        <fullName evidence="4 5">Large ribosomal subunit protein uL5</fullName>
    </recommendedName>
</protein>
<dbReference type="HAMAP" id="MF_01333_B">
    <property type="entry name" value="Ribosomal_uL5_B"/>
    <property type="match status" value="1"/>
</dbReference>
<dbReference type="GO" id="GO:1990904">
    <property type="term" value="C:ribonucleoprotein complex"/>
    <property type="evidence" value="ECO:0007669"/>
    <property type="project" value="UniProtKB-KW"/>
</dbReference>
<evidence type="ECO:0000313" key="10">
    <source>
        <dbReference type="Proteomes" id="UP000236173"/>
    </source>
</evidence>
<keyword evidence="2 5" id="KW-0689">Ribosomal protein</keyword>
<comment type="similarity">
    <text evidence="1 5 6">Belongs to the universal ribosomal protein uL5 family.</text>
</comment>
<evidence type="ECO:0000313" key="9">
    <source>
        <dbReference type="EMBL" id="GBC99260.1"/>
    </source>
</evidence>
<dbReference type="Gene3D" id="3.30.1440.10">
    <property type="match status" value="1"/>
</dbReference>
<dbReference type="EMBL" id="BEHT01000023">
    <property type="protein sequence ID" value="GBC99260.1"/>
    <property type="molecule type" value="Genomic_DNA"/>
</dbReference>
<dbReference type="FunFam" id="3.30.1440.10:FF:000001">
    <property type="entry name" value="50S ribosomal protein L5"/>
    <property type="match status" value="1"/>
</dbReference>
<comment type="caution">
    <text evidence="9">The sequence shown here is derived from an EMBL/GenBank/DDBJ whole genome shotgun (WGS) entry which is preliminary data.</text>
</comment>
<evidence type="ECO:0000256" key="1">
    <source>
        <dbReference type="ARBA" id="ARBA00008553"/>
    </source>
</evidence>
<evidence type="ECO:0000256" key="6">
    <source>
        <dbReference type="RuleBase" id="RU003930"/>
    </source>
</evidence>
<dbReference type="AlphaFoldDB" id="A0A2H5XDK3"/>
<dbReference type="NCBIfam" id="NF000585">
    <property type="entry name" value="PRK00010.1"/>
    <property type="match status" value="1"/>
</dbReference>
<dbReference type="GO" id="GO:0006412">
    <property type="term" value="P:translation"/>
    <property type="evidence" value="ECO:0007669"/>
    <property type="project" value="UniProtKB-UniRule"/>
</dbReference>
<evidence type="ECO:0000259" key="7">
    <source>
        <dbReference type="Pfam" id="PF00281"/>
    </source>
</evidence>